<accession>A0A034VC52</accession>
<feature type="non-terminal residue" evidence="1">
    <location>
        <position position="1"/>
    </location>
</feature>
<reference evidence="1" key="1">
    <citation type="journal article" date="2014" name="BMC Genomics">
        <title>Characterizing the developmental transcriptome of the oriental fruit fly, Bactrocera dorsalis (Diptera: Tephritidae) through comparative genomic analysis with Drosophila melanogaster utilizing modENCODE datasets.</title>
        <authorList>
            <person name="Geib S.M."/>
            <person name="Calla B."/>
            <person name="Hall B."/>
            <person name="Hou S."/>
            <person name="Manoukis N.C."/>
        </authorList>
    </citation>
    <scope>NUCLEOTIDE SEQUENCE</scope>
    <source>
        <strain evidence="1">Punador</strain>
    </source>
</reference>
<sequence length="114" mass="13216">ATCNNSCGMQQNLWHETTFAACNIFAVCNIFVARCIICGNMQQQLWHAATFVACNKKCGMQHICGIHQHLWHATEICGMQPHLERPYQLQYVVAQINWRQCLQRAQRFHIKSQL</sequence>
<protein>
    <submittedName>
        <fullName evidence="1">Uncharacterized protein</fullName>
    </submittedName>
</protein>
<dbReference type="EMBL" id="GAKP01019824">
    <property type="protein sequence ID" value="JAC39128.1"/>
    <property type="molecule type" value="Transcribed_RNA"/>
</dbReference>
<name>A0A034VC52_BACDO</name>
<proteinExistence type="predicted"/>
<organism evidence="1">
    <name type="scientific">Bactrocera dorsalis</name>
    <name type="common">Oriental fruit fly</name>
    <name type="synonym">Dacus dorsalis</name>
    <dbReference type="NCBI Taxonomy" id="27457"/>
    <lineage>
        <taxon>Eukaryota</taxon>
        <taxon>Metazoa</taxon>
        <taxon>Ecdysozoa</taxon>
        <taxon>Arthropoda</taxon>
        <taxon>Hexapoda</taxon>
        <taxon>Insecta</taxon>
        <taxon>Pterygota</taxon>
        <taxon>Neoptera</taxon>
        <taxon>Endopterygota</taxon>
        <taxon>Diptera</taxon>
        <taxon>Brachycera</taxon>
        <taxon>Muscomorpha</taxon>
        <taxon>Tephritoidea</taxon>
        <taxon>Tephritidae</taxon>
        <taxon>Bactrocera</taxon>
        <taxon>Bactrocera</taxon>
    </lineage>
</organism>
<evidence type="ECO:0000313" key="1">
    <source>
        <dbReference type="EMBL" id="JAC39128.1"/>
    </source>
</evidence>
<dbReference type="AlphaFoldDB" id="A0A034VC52"/>